<evidence type="ECO:0000313" key="13">
    <source>
        <dbReference type="Proteomes" id="UP000003438"/>
    </source>
</evidence>
<comment type="function">
    <text evidence="9">Part of the binding-protein-dependent transport system for D-xylose. Probably responsible for the translocation of the substrate across the membrane.</text>
</comment>
<feature type="transmembrane region" description="Helical" evidence="11">
    <location>
        <begin position="96"/>
        <end position="118"/>
    </location>
</feature>
<dbReference type="AlphaFoldDB" id="D1PSF7"/>
<dbReference type="PANTHER" id="PTHR32196:SF32">
    <property type="entry name" value="XYLOSE TRANSPORT SYSTEM PERMEASE PROTEIN XYLH"/>
    <property type="match status" value="1"/>
</dbReference>
<sequence>MNGTKMKVSSFLTKYAMVIALVVVFILFAYLTGGRLLYAQNMSNLLLQNGYVLVMACGMLLCILTGGNIDLAVGSVICLVGGLAAVMITNMSINPVLTILVCLAAGLLVGIWQGYWIGYVRIPPFITTLGGMFVFRGIGRLILDNKTVAIQDSTFLNIFTMYIKIPGLDDGDTVYSALIVGVVAAVLVILNTVRSRRDRAKNGYRQNSAASDYVKTGLIAALILYYCYLLSQYNGISVMLIWVLAVCLIYNFITAETAFGRYFYAVGGNEKATKLSGINTDKIYFIAYANMGLLAGLCGLLNAARVGSVNGSTGTSFEMDAIGACFIGGASAYGGSGTVGGVVIGALLLGVINMGMSIMGIGDSWQYVVKGGVLLVAVIFDVVTSRKSGK</sequence>
<dbReference type="Pfam" id="PF02653">
    <property type="entry name" value="BPD_transp_2"/>
    <property type="match status" value="1"/>
</dbReference>
<evidence type="ECO:0000256" key="7">
    <source>
        <dbReference type="ARBA" id="ARBA00022989"/>
    </source>
</evidence>
<evidence type="ECO:0000256" key="5">
    <source>
        <dbReference type="ARBA" id="ARBA00022597"/>
    </source>
</evidence>
<evidence type="ECO:0000256" key="2">
    <source>
        <dbReference type="ARBA" id="ARBA00022448"/>
    </source>
</evidence>
<protein>
    <recommendedName>
        <fullName evidence="10">Xylose transport system permease protein XylH</fullName>
    </recommendedName>
</protein>
<dbReference type="GO" id="GO:0022857">
    <property type="term" value="F:transmembrane transporter activity"/>
    <property type="evidence" value="ECO:0007669"/>
    <property type="project" value="InterPro"/>
</dbReference>
<feature type="transmembrane region" description="Helical" evidence="11">
    <location>
        <begin position="316"/>
        <end position="335"/>
    </location>
</feature>
<dbReference type="InterPro" id="IPR001851">
    <property type="entry name" value="ABC_transp_permease"/>
</dbReference>
<dbReference type="PANTHER" id="PTHR32196">
    <property type="entry name" value="ABC TRANSPORTER PERMEASE PROTEIN YPHD-RELATED-RELATED"/>
    <property type="match status" value="1"/>
</dbReference>
<proteinExistence type="predicted"/>
<comment type="subcellular location">
    <subcellularLocation>
        <location evidence="1">Cell membrane</location>
        <topology evidence="1">Multi-pass membrane protein</topology>
    </subcellularLocation>
</comment>
<feature type="transmembrane region" description="Helical" evidence="11">
    <location>
        <begin position="71"/>
        <end position="90"/>
    </location>
</feature>
<dbReference type="CDD" id="cd06579">
    <property type="entry name" value="TM_PBP1_transp_AraH_like"/>
    <property type="match status" value="1"/>
</dbReference>
<evidence type="ECO:0000313" key="12">
    <source>
        <dbReference type="EMBL" id="EFB74376.1"/>
    </source>
</evidence>
<evidence type="ECO:0000256" key="1">
    <source>
        <dbReference type="ARBA" id="ARBA00004651"/>
    </source>
</evidence>
<evidence type="ECO:0000256" key="9">
    <source>
        <dbReference type="ARBA" id="ARBA00035611"/>
    </source>
</evidence>
<feature type="transmembrane region" description="Helical" evidence="11">
    <location>
        <begin position="12"/>
        <end position="33"/>
    </location>
</feature>
<dbReference type="EMBL" id="ACBY02000073">
    <property type="protein sequence ID" value="EFB74376.1"/>
    <property type="molecule type" value="Genomic_DNA"/>
</dbReference>
<reference evidence="12" key="1">
    <citation type="submission" date="2009-12" db="EMBL/GenBank/DDBJ databases">
        <authorList>
            <person name="Weinstock G."/>
            <person name="Sodergren E."/>
            <person name="Clifton S."/>
            <person name="Fulton L."/>
            <person name="Fulton B."/>
            <person name="Courtney L."/>
            <person name="Fronick C."/>
            <person name="Harrison M."/>
            <person name="Strong C."/>
            <person name="Farmer C."/>
            <person name="Delahaunty K."/>
            <person name="Markovic C."/>
            <person name="Hall O."/>
            <person name="Minx P."/>
            <person name="Tomlinson C."/>
            <person name="Mitreva M."/>
            <person name="Nelson J."/>
            <person name="Hou S."/>
            <person name="Wollam A."/>
            <person name="Pepin K.H."/>
            <person name="Johnson M."/>
            <person name="Bhonagiri V."/>
            <person name="Nash W.E."/>
            <person name="Warren W."/>
            <person name="Chinwalla A."/>
            <person name="Mardis E.R."/>
            <person name="Wilson R.K."/>
        </authorList>
    </citation>
    <scope>NUCLEOTIDE SEQUENCE [LARGE SCALE GENOMIC DNA]</scope>
    <source>
        <strain evidence="12">DSM 15176</strain>
    </source>
</reference>
<feature type="transmembrane region" description="Helical" evidence="11">
    <location>
        <begin position="367"/>
        <end position="384"/>
    </location>
</feature>
<keyword evidence="8 11" id="KW-0472">Membrane</keyword>
<keyword evidence="2" id="KW-0813">Transport</keyword>
<dbReference type="Proteomes" id="UP000003438">
    <property type="component" value="Unassembled WGS sequence"/>
</dbReference>
<evidence type="ECO:0000256" key="11">
    <source>
        <dbReference type="SAM" id="Phobius"/>
    </source>
</evidence>
<name>D1PSF7_9FIRM</name>
<feature type="transmembrane region" description="Helical" evidence="11">
    <location>
        <begin position="174"/>
        <end position="193"/>
    </location>
</feature>
<evidence type="ECO:0000256" key="3">
    <source>
        <dbReference type="ARBA" id="ARBA00022475"/>
    </source>
</evidence>
<dbReference type="RefSeq" id="WP_007048685.1">
    <property type="nucleotide sequence ID" value="NZ_GG704772.1"/>
</dbReference>
<dbReference type="STRING" id="411471.SUBVAR_07340"/>
<keyword evidence="6 11" id="KW-0812">Transmembrane</keyword>
<evidence type="ECO:0000256" key="6">
    <source>
        <dbReference type="ARBA" id="ARBA00022692"/>
    </source>
</evidence>
<accession>D1PSF7</accession>
<feature type="transmembrane region" description="Helical" evidence="11">
    <location>
        <begin position="213"/>
        <end position="233"/>
    </location>
</feature>
<keyword evidence="7 11" id="KW-1133">Transmembrane helix</keyword>
<evidence type="ECO:0000256" key="10">
    <source>
        <dbReference type="ARBA" id="ARBA00035686"/>
    </source>
</evidence>
<keyword evidence="13" id="KW-1185">Reference proteome</keyword>
<keyword evidence="3" id="KW-1003">Cell membrane</keyword>
<gene>
    <name evidence="12" type="ORF">SUBVAR_07340</name>
</gene>
<feature type="transmembrane region" description="Helical" evidence="11">
    <location>
        <begin position="285"/>
        <end position="304"/>
    </location>
</feature>
<feature type="transmembrane region" description="Helical" evidence="11">
    <location>
        <begin position="239"/>
        <end position="264"/>
    </location>
</feature>
<comment type="caution">
    <text evidence="12">The sequence shown here is derived from an EMBL/GenBank/DDBJ whole genome shotgun (WGS) entry which is preliminary data.</text>
</comment>
<dbReference type="HOGENOM" id="CLU_028880_2_0_9"/>
<evidence type="ECO:0000256" key="8">
    <source>
        <dbReference type="ARBA" id="ARBA00023136"/>
    </source>
</evidence>
<feature type="transmembrane region" description="Helical" evidence="11">
    <location>
        <begin position="45"/>
        <end position="64"/>
    </location>
</feature>
<evidence type="ECO:0000256" key="4">
    <source>
        <dbReference type="ARBA" id="ARBA00022519"/>
    </source>
</evidence>
<keyword evidence="5" id="KW-0762">Sugar transport</keyword>
<keyword evidence="4" id="KW-0997">Cell inner membrane</keyword>
<organism evidence="12 13">
    <name type="scientific">Subdoligranulum variabile DSM 15176</name>
    <dbReference type="NCBI Taxonomy" id="411471"/>
    <lineage>
        <taxon>Bacteria</taxon>
        <taxon>Bacillati</taxon>
        <taxon>Bacillota</taxon>
        <taxon>Clostridia</taxon>
        <taxon>Eubacteriales</taxon>
        <taxon>Oscillospiraceae</taxon>
        <taxon>Subdoligranulum</taxon>
    </lineage>
</organism>
<dbReference type="GO" id="GO:0005886">
    <property type="term" value="C:plasma membrane"/>
    <property type="evidence" value="ECO:0007669"/>
    <property type="project" value="UniProtKB-SubCell"/>
</dbReference>
<dbReference type="eggNOG" id="COG4214">
    <property type="taxonomic scope" value="Bacteria"/>
</dbReference>